<reference evidence="1" key="1">
    <citation type="submission" date="2014-05" db="EMBL/GenBank/DDBJ databases">
        <authorList>
            <person name="Chronopoulou M."/>
        </authorList>
    </citation>
    <scope>NUCLEOTIDE SEQUENCE</scope>
    <source>
        <tissue evidence="1">Whole organism</tissue>
    </source>
</reference>
<dbReference type="Gene3D" id="1.10.720.30">
    <property type="entry name" value="SAP domain"/>
    <property type="match status" value="1"/>
</dbReference>
<evidence type="ECO:0000313" key="1">
    <source>
        <dbReference type="EMBL" id="CDW27516.1"/>
    </source>
</evidence>
<evidence type="ECO:0008006" key="2">
    <source>
        <dbReference type="Google" id="ProtNLM"/>
    </source>
</evidence>
<dbReference type="EMBL" id="HACA01010155">
    <property type="protein sequence ID" value="CDW27516.1"/>
    <property type="molecule type" value="Transcribed_RNA"/>
</dbReference>
<proteinExistence type="predicted"/>
<accession>A0A0K2TQ45</accession>
<dbReference type="InterPro" id="IPR036361">
    <property type="entry name" value="SAP_dom_sf"/>
</dbReference>
<dbReference type="AlphaFoldDB" id="A0A0K2TQ45"/>
<name>A0A0K2TQ45_LEPSM</name>
<protein>
    <recommendedName>
        <fullName evidence="2">SAP domain-containing protein</fullName>
    </recommendedName>
</protein>
<organism evidence="1">
    <name type="scientific">Lepeophtheirus salmonis</name>
    <name type="common">Salmon louse</name>
    <name type="synonym">Caligus salmonis</name>
    <dbReference type="NCBI Taxonomy" id="72036"/>
    <lineage>
        <taxon>Eukaryota</taxon>
        <taxon>Metazoa</taxon>
        <taxon>Ecdysozoa</taxon>
        <taxon>Arthropoda</taxon>
        <taxon>Crustacea</taxon>
        <taxon>Multicrustacea</taxon>
        <taxon>Hexanauplia</taxon>
        <taxon>Copepoda</taxon>
        <taxon>Siphonostomatoida</taxon>
        <taxon>Caligidae</taxon>
        <taxon>Lepeophtheirus</taxon>
    </lineage>
</organism>
<sequence length="77" mass="9003">MEDYKNWTLKDLRSELKRRNAHTSDWKHEVVILLQSSDRNCNFSSFSSAPVPTVDTMYIFPDISIFRTVTEASLSEF</sequence>